<dbReference type="RefSeq" id="WP_184768754.1">
    <property type="nucleotide sequence ID" value="NZ_JACHGI010000003.1"/>
</dbReference>
<comment type="caution">
    <text evidence="1">The sequence shown here is derived from an EMBL/GenBank/DDBJ whole genome shotgun (WGS) entry which is preliminary data.</text>
</comment>
<dbReference type="AlphaFoldDB" id="A0A8E1WEY1"/>
<accession>A0A8E1WEY1</accession>
<sequence length="101" mass="10864">MIAGFEMTLCQMADIGMHPPISAAKSPEMARIFCLFDHETGNLTGIAGQFPVAMFVFGVEWRKRKRDNVAADVPFEQRSQQAIGAVIGGIAQPAAAAGRNQ</sequence>
<name>A0A8E1WEY1_9HYPH</name>
<gene>
    <name evidence="1" type="ORF">HNQ96_002166</name>
</gene>
<dbReference type="Proteomes" id="UP000532373">
    <property type="component" value="Unassembled WGS sequence"/>
</dbReference>
<evidence type="ECO:0000313" key="2">
    <source>
        <dbReference type="Proteomes" id="UP000532373"/>
    </source>
</evidence>
<reference evidence="1 2" key="1">
    <citation type="submission" date="2020-08" db="EMBL/GenBank/DDBJ databases">
        <title>Genomic Encyclopedia of Type Strains, Phase IV (KMG-IV): sequencing the most valuable type-strain genomes for metagenomic binning, comparative biology and taxonomic classification.</title>
        <authorList>
            <person name="Goeker M."/>
        </authorList>
    </citation>
    <scope>NUCLEOTIDE SEQUENCE [LARGE SCALE GENOMIC DNA]</scope>
    <source>
        <strain evidence="1 2">DSM 17454</strain>
    </source>
</reference>
<protein>
    <submittedName>
        <fullName evidence="1">Uncharacterized protein</fullName>
    </submittedName>
</protein>
<organism evidence="1 2">
    <name type="scientific">Aminobacter carboxidus</name>
    <dbReference type="NCBI Taxonomy" id="376165"/>
    <lineage>
        <taxon>Bacteria</taxon>
        <taxon>Pseudomonadati</taxon>
        <taxon>Pseudomonadota</taxon>
        <taxon>Alphaproteobacteria</taxon>
        <taxon>Hyphomicrobiales</taxon>
        <taxon>Phyllobacteriaceae</taxon>
        <taxon>Aminobacter</taxon>
    </lineage>
</organism>
<proteinExistence type="predicted"/>
<evidence type="ECO:0000313" key="1">
    <source>
        <dbReference type="EMBL" id="MBB6466301.1"/>
    </source>
</evidence>
<dbReference type="EMBL" id="JACHGI010000003">
    <property type="protein sequence ID" value="MBB6466301.1"/>
    <property type="molecule type" value="Genomic_DNA"/>
</dbReference>